<reference evidence="2 3" key="1">
    <citation type="submission" date="2018-11" db="EMBL/GenBank/DDBJ databases">
        <authorList>
            <consortium name="Pathogen Informatics"/>
        </authorList>
    </citation>
    <scope>NUCLEOTIDE SEQUENCE [LARGE SCALE GENOMIC DNA]</scope>
</reference>
<evidence type="ECO:0000256" key="1">
    <source>
        <dbReference type="SAM" id="MobiDB-lite"/>
    </source>
</evidence>
<organism evidence="2 3">
    <name type="scientific">Cylicostephanus goldi</name>
    <name type="common">Nematode worm</name>
    <dbReference type="NCBI Taxonomy" id="71465"/>
    <lineage>
        <taxon>Eukaryota</taxon>
        <taxon>Metazoa</taxon>
        <taxon>Ecdysozoa</taxon>
        <taxon>Nematoda</taxon>
        <taxon>Chromadorea</taxon>
        <taxon>Rhabditida</taxon>
        <taxon>Rhabditina</taxon>
        <taxon>Rhabditomorpha</taxon>
        <taxon>Strongyloidea</taxon>
        <taxon>Strongylidae</taxon>
        <taxon>Cylicostephanus</taxon>
    </lineage>
</organism>
<proteinExistence type="predicted"/>
<dbReference type="Proteomes" id="UP000271889">
    <property type="component" value="Unassembled WGS sequence"/>
</dbReference>
<sequence>MSAHDFVNQQITSYFVFRNIGIFLNNLKRYEEAVKYLREADQILEFTLDFDHTMTVENRELLKQTLMNMGAKEELRKYLESSEKASTKSSKNDENGKTEHVPDSFVHEEAKEDDLNKKVQIGISEIVLEDKTPLKIASTEKNTLKKKFADLFSEDLSDLPDLIS</sequence>
<dbReference type="Gene3D" id="1.25.40.10">
    <property type="entry name" value="Tetratricopeptide repeat domain"/>
    <property type="match status" value="1"/>
</dbReference>
<dbReference type="SUPFAM" id="SSF48452">
    <property type="entry name" value="TPR-like"/>
    <property type="match status" value="1"/>
</dbReference>
<dbReference type="InterPro" id="IPR011990">
    <property type="entry name" value="TPR-like_helical_dom_sf"/>
</dbReference>
<protein>
    <submittedName>
        <fullName evidence="2">Uncharacterized protein</fullName>
    </submittedName>
</protein>
<dbReference type="EMBL" id="UYRV01015368">
    <property type="protein sequence ID" value="VDK60993.1"/>
    <property type="molecule type" value="Genomic_DNA"/>
</dbReference>
<evidence type="ECO:0000313" key="2">
    <source>
        <dbReference type="EMBL" id="VDK60993.1"/>
    </source>
</evidence>
<dbReference type="OrthoDB" id="265717at2759"/>
<gene>
    <name evidence="2" type="ORF">CGOC_LOCUS5181</name>
</gene>
<accession>A0A3P6RXF1</accession>
<feature type="region of interest" description="Disordered" evidence="1">
    <location>
        <begin position="78"/>
        <end position="113"/>
    </location>
</feature>
<name>A0A3P6RXF1_CYLGO</name>
<keyword evidence="3" id="KW-1185">Reference proteome</keyword>
<evidence type="ECO:0000313" key="3">
    <source>
        <dbReference type="Proteomes" id="UP000271889"/>
    </source>
</evidence>
<dbReference type="AlphaFoldDB" id="A0A3P6RXF1"/>